<feature type="transmembrane region" description="Helical" evidence="1">
    <location>
        <begin position="12"/>
        <end position="32"/>
    </location>
</feature>
<name>A0AAU8HFU5_9ACTN</name>
<keyword evidence="1" id="KW-1133">Transmembrane helix</keyword>
<feature type="transmembrane region" description="Helical" evidence="1">
    <location>
        <begin position="52"/>
        <end position="73"/>
    </location>
</feature>
<dbReference type="AlphaFoldDB" id="A0AAU8HFU5"/>
<keyword evidence="1" id="KW-0472">Membrane</keyword>
<proteinExistence type="predicted"/>
<evidence type="ECO:0000313" key="2">
    <source>
        <dbReference type="EMBL" id="XBP94764.1"/>
    </source>
</evidence>
<organism evidence="3">
    <name type="scientific">Micromonospora sp. CCTCC AA 2012012</name>
    <dbReference type="NCBI Taxonomy" id="3111921"/>
    <lineage>
        <taxon>Bacteria</taxon>
        <taxon>Bacillati</taxon>
        <taxon>Actinomycetota</taxon>
        <taxon>Actinomycetes</taxon>
        <taxon>Micromonosporales</taxon>
        <taxon>Micromonosporaceae</taxon>
        <taxon>Micromonospora</taxon>
    </lineage>
</organism>
<reference evidence="2" key="1">
    <citation type="submission" date="2024-01" db="EMBL/GenBank/DDBJ databases">
        <title>The genome sequence of Micromonospora mangrovi CCTCC AA 2012012.</title>
        <authorList>
            <person name="Gao J."/>
        </authorList>
    </citation>
    <scope>NUCLEOTIDE SEQUENCE</scope>
    <source>
        <strain evidence="2">CCTCC AA 2012012</strain>
    </source>
</reference>
<keyword evidence="1" id="KW-0812">Transmembrane</keyword>
<dbReference type="RefSeq" id="WP_350934969.1">
    <property type="nucleotide sequence ID" value="NZ_CP157762.1"/>
</dbReference>
<dbReference type="Pfam" id="PF19590">
    <property type="entry name" value="TrbL_3"/>
    <property type="match status" value="1"/>
</dbReference>
<accession>A0AAU8HFU5</accession>
<dbReference type="EMBL" id="CP159342">
    <property type="protein sequence ID" value="XCH75465.1"/>
    <property type="molecule type" value="Genomic_DNA"/>
</dbReference>
<gene>
    <name evidence="3" type="ORF">ABUL08_05045</name>
    <name evidence="2" type="ORF">VK199_05015</name>
</gene>
<feature type="transmembrane region" description="Helical" evidence="1">
    <location>
        <begin position="165"/>
        <end position="185"/>
    </location>
</feature>
<feature type="transmembrane region" description="Helical" evidence="1">
    <location>
        <begin position="142"/>
        <end position="159"/>
    </location>
</feature>
<evidence type="ECO:0000256" key="1">
    <source>
        <dbReference type="SAM" id="Phobius"/>
    </source>
</evidence>
<dbReference type="EMBL" id="CP157762">
    <property type="protein sequence ID" value="XBP94764.1"/>
    <property type="molecule type" value="Genomic_DNA"/>
</dbReference>
<protein>
    <submittedName>
        <fullName evidence="3">Conjugal transfer protein TrbL family protein</fullName>
    </submittedName>
</protein>
<reference evidence="3" key="2">
    <citation type="submission" date="2024-06" db="EMBL/GenBank/DDBJ databases">
        <title>Micromonospora mangrovi CCTCC AA 2012012 genome sequences.</title>
        <authorList>
            <person name="Gao J."/>
        </authorList>
    </citation>
    <scope>NUCLEOTIDE SEQUENCE</scope>
    <source>
        <strain evidence="3">CCTCC AA 2012012</strain>
    </source>
</reference>
<sequence length="301" mass="31773">MGWLLDQILDWLATGILAALDALFGVISSALLVTPNVTGLPQVQALTGRSVLVVDTVFVLAFVAVGVLTLTAGGDERSRYTVKDLLPRLIVGFVAAHFSQLWCDMVIDLANALTATLTAGEGDTDSALRAIRTHITAGQDSSVVLLFVVCVAIIAVLVASTAFSVIVRFAVVLVLTAFAPLALACHALPQTDAVARLWWRSYIGALAVPVVQGFTLYAGQWMLTDPDHLLPVLGLPVEPGGVINLFVVMVMLWTTLRVPALMRRVVSTSGGGGTNMVGSAVRVILVQQVTRAVPGLRAVAR</sequence>
<feature type="transmembrane region" description="Helical" evidence="1">
    <location>
        <begin position="239"/>
        <end position="256"/>
    </location>
</feature>
<dbReference type="InterPro" id="IPR045782">
    <property type="entry name" value="TrbL_3"/>
</dbReference>
<feature type="transmembrane region" description="Helical" evidence="1">
    <location>
        <begin position="197"/>
        <end position="219"/>
    </location>
</feature>
<evidence type="ECO:0000313" key="3">
    <source>
        <dbReference type="EMBL" id="XCH75465.1"/>
    </source>
</evidence>